<organism evidence="8 9">
    <name type="scientific">Arsenicicoccus cauae</name>
    <dbReference type="NCBI Taxonomy" id="2663847"/>
    <lineage>
        <taxon>Bacteria</taxon>
        <taxon>Bacillati</taxon>
        <taxon>Actinomycetota</taxon>
        <taxon>Actinomycetes</taxon>
        <taxon>Micrococcales</taxon>
        <taxon>Intrasporangiaceae</taxon>
        <taxon>Arsenicicoccus</taxon>
    </lineage>
</organism>
<feature type="compositionally biased region" description="Low complexity" evidence="5">
    <location>
        <begin position="454"/>
        <end position="470"/>
    </location>
</feature>
<feature type="region of interest" description="Disordered" evidence="5">
    <location>
        <begin position="27"/>
        <end position="90"/>
    </location>
</feature>
<proteinExistence type="predicted"/>
<feature type="chain" id="PRO_5038647511" description="Gram-positive cocci surface proteins LPxTG domain-containing protein" evidence="6">
    <location>
        <begin position="31"/>
        <end position="550"/>
    </location>
</feature>
<dbReference type="PROSITE" id="PS50847">
    <property type="entry name" value="GRAM_POS_ANCHORING"/>
    <property type="match status" value="1"/>
</dbReference>
<evidence type="ECO:0000256" key="3">
    <source>
        <dbReference type="ARBA" id="ARBA00022729"/>
    </source>
</evidence>
<protein>
    <recommendedName>
        <fullName evidence="7">Gram-positive cocci surface proteins LPxTG domain-containing protein</fullName>
    </recommendedName>
</protein>
<evidence type="ECO:0000256" key="1">
    <source>
        <dbReference type="ARBA" id="ARBA00022512"/>
    </source>
</evidence>
<dbReference type="AlphaFoldDB" id="A0A6I3IQW7"/>
<evidence type="ECO:0000256" key="4">
    <source>
        <dbReference type="ARBA" id="ARBA00023088"/>
    </source>
</evidence>
<evidence type="ECO:0000259" key="7">
    <source>
        <dbReference type="PROSITE" id="PS50847"/>
    </source>
</evidence>
<evidence type="ECO:0000313" key="9">
    <source>
        <dbReference type="Proteomes" id="UP000431092"/>
    </source>
</evidence>
<dbReference type="EMBL" id="WLVL01000037">
    <property type="protein sequence ID" value="MTB72340.1"/>
    <property type="molecule type" value="Genomic_DNA"/>
</dbReference>
<sequence length="550" mass="54451">MHQPLSARSALGSTVLLVALTAAGTAPALASPSPVAPSPTPASVMGSSAVTGIPPASGSPSPSAPAPAAPSAPPAASPALPALPDLTPADAALQPTPAARVAPVTIVLPGTGERRAVLALPYTLDRDHDGVRESTALVMEADLPVPTGANVTLGVEQEWSSDSSARAVPDPAAWDRIAPRVAGIARAVADQRSRSTLAQRAGLGSLGSPADVDRLVLQAAQLAVWGLSCGVTLAADQPYAADARQTALLRAMTDRLVDDASLTTPGEVDVYRVQSPDAAPSGAVLHVTGGRGLVAAAATSATPALVVARAAGSAPLPRTRPAAPLAPAATVATSAKAPPAKAPAAKAPAAKAAPSAQAPAASAPDLRRAARSPVSPARAATPGALRLPTVSRPAADTSSCTALGRTDVSRLDSDYRAALDRDNDGIACESNGADGAVNLGGNRVNAAPQTTNQATVTPGATTASTTTTGGQSCDALRASGRSSIPSGDPLYRADLDRDGDGIACESYEGPRGSGTLAQTGFEAPQLSALAFGTIGVGALLVRLGRRRAHG</sequence>
<evidence type="ECO:0000313" key="8">
    <source>
        <dbReference type="EMBL" id="MTB72340.1"/>
    </source>
</evidence>
<feature type="region of interest" description="Disordered" evidence="5">
    <location>
        <begin position="336"/>
        <end position="399"/>
    </location>
</feature>
<keyword evidence="3 6" id="KW-0732">Signal</keyword>
<keyword evidence="2" id="KW-0964">Secreted</keyword>
<evidence type="ECO:0000256" key="5">
    <source>
        <dbReference type="SAM" id="MobiDB-lite"/>
    </source>
</evidence>
<feature type="compositionally biased region" description="Low complexity" evidence="5">
    <location>
        <begin position="77"/>
        <end position="90"/>
    </location>
</feature>
<dbReference type="RefSeq" id="WP_154593572.1">
    <property type="nucleotide sequence ID" value="NZ_WLVL01000037.1"/>
</dbReference>
<comment type="caution">
    <text evidence="8">The sequence shown here is derived from an EMBL/GenBank/DDBJ whole genome shotgun (WGS) entry which is preliminary data.</text>
</comment>
<feature type="signal peptide" evidence="6">
    <location>
        <begin position="1"/>
        <end position="30"/>
    </location>
</feature>
<feature type="compositionally biased region" description="Low complexity" evidence="5">
    <location>
        <begin position="371"/>
        <end position="380"/>
    </location>
</feature>
<keyword evidence="9" id="KW-1185">Reference proteome</keyword>
<feature type="compositionally biased region" description="Pro residues" evidence="5">
    <location>
        <begin position="62"/>
        <end position="76"/>
    </location>
</feature>
<dbReference type="Proteomes" id="UP000431092">
    <property type="component" value="Unassembled WGS sequence"/>
</dbReference>
<keyword evidence="1" id="KW-0134">Cell wall</keyword>
<dbReference type="InterPro" id="IPR019931">
    <property type="entry name" value="LPXTG_anchor"/>
</dbReference>
<evidence type="ECO:0000256" key="2">
    <source>
        <dbReference type="ARBA" id="ARBA00022525"/>
    </source>
</evidence>
<gene>
    <name evidence="8" type="ORF">GGG17_10225</name>
</gene>
<feature type="region of interest" description="Disordered" evidence="5">
    <location>
        <begin position="445"/>
        <end position="472"/>
    </location>
</feature>
<dbReference type="InterPro" id="IPR008613">
    <property type="entry name" value="Excalibur_Ca-bd_domain"/>
</dbReference>
<reference evidence="8 9" key="1">
    <citation type="submission" date="2019-11" db="EMBL/GenBank/DDBJ databases">
        <title>Whole genome sequencing identifies a novel species of the genus Arsenicicoccus isolated from human blood.</title>
        <authorList>
            <person name="Jeong J.H."/>
            <person name="Kweon O.J."/>
            <person name="Kim H.R."/>
            <person name="Kim T.-H."/>
            <person name="Ha S.-M."/>
            <person name="Lee M.-K."/>
        </authorList>
    </citation>
    <scope>NUCLEOTIDE SEQUENCE [LARGE SCALE GENOMIC DNA]</scope>
    <source>
        <strain evidence="8 9">MKL-02</strain>
    </source>
</reference>
<accession>A0A6I3IQW7</accession>
<feature type="domain" description="Gram-positive cocci surface proteins LPxTG" evidence="7">
    <location>
        <begin position="516"/>
        <end position="550"/>
    </location>
</feature>
<keyword evidence="4" id="KW-0572">Peptidoglycan-anchor</keyword>
<name>A0A6I3IQW7_9MICO</name>
<feature type="compositionally biased region" description="Low complexity" evidence="5">
    <location>
        <begin position="336"/>
        <end position="364"/>
    </location>
</feature>
<dbReference type="SMART" id="SM00894">
    <property type="entry name" value="Excalibur"/>
    <property type="match status" value="2"/>
</dbReference>
<dbReference type="Pfam" id="PF05901">
    <property type="entry name" value="Excalibur"/>
    <property type="match status" value="2"/>
</dbReference>
<evidence type="ECO:0000256" key="6">
    <source>
        <dbReference type="SAM" id="SignalP"/>
    </source>
</evidence>